<gene>
    <name evidence="1" type="ORF">H6G81_18695</name>
</gene>
<proteinExistence type="predicted"/>
<sequence>MKKPYRLSFRVDQGTYDWLESLGSDVGQSADLVARELVILNRMSKDTQAVYGRCLEYLNTLGEQEFLQGLDGLISALKEIQIKERISG</sequence>
<keyword evidence="2" id="KW-1185">Reference proteome</keyword>
<comment type="caution">
    <text evidence="1">The sequence shown here is derived from an EMBL/GenBank/DDBJ whole genome shotgun (WGS) entry which is preliminary data.</text>
</comment>
<protein>
    <recommendedName>
        <fullName evidence="3">CopG family transcriptional regulator</fullName>
    </recommendedName>
</protein>
<name>A0ABR8GTF2_9CYAN</name>
<dbReference type="RefSeq" id="WP_029633877.1">
    <property type="nucleotide sequence ID" value="NZ_JACJTA010000041.1"/>
</dbReference>
<evidence type="ECO:0000313" key="2">
    <source>
        <dbReference type="Proteomes" id="UP000660380"/>
    </source>
</evidence>
<evidence type="ECO:0008006" key="3">
    <source>
        <dbReference type="Google" id="ProtNLM"/>
    </source>
</evidence>
<dbReference type="Proteomes" id="UP000660380">
    <property type="component" value="Unassembled WGS sequence"/>
</dbReference>
<accession>A0ABR8GTF2</accession>
<dbReference type="EMBL" id="JACJTA010000041">
    <property type="protein sequence ID" value="MBD2606502.1"/>
    <property type="molecule type" value="Genomic_DNA"/>
</dbReference>
<organism evidence="1 2">
    <name type="scientific">Scytonema hofmannii FACHB-248</name>
    <dbReference type="NCBI Taxonomy" id="1842502"/>
    <lineage>
        <taxon>Bacteria</taxon>
        <taxon>Bacillati</taxon>
        <taxon>Cyanobacteriota</taxon>
        <taxon>Cyanophyceae</taxon>
        <taxon>Nostocales</taxon>
        <taxon>Scytonemataceae</taxon>
        <taxon>Scytonema</taxon>
    </lineage>
</organism>
<evidence type="ECO:0000313" key="1">
    <source>
        <dbReference type="EMBL" id="MBD2606502.1"/>
    </source>
</evidence>
<reference evidence="1 2" key="1">
    <citation type="journal article" date="2020" name="ISME J.">
        <title>Comparative genomics reveals insights into cyanobacterial evolution and habitat adaptation.</title>
        <authorList>
            <person name="Chen M.Y."/>
            <person name="Teng W.K."/>
            <person name="Zhao L."/>
            <person name="Hu C.X."/>
            <person name="Zhou Y.K."/>
            <person name="Han B.P."/>
            <person name="Song L.R."/>
            <person name="Shu W.S."/>
        </authorList>
    </citation>
    <scope>NUCLEOTIDE SEQUENCE [LARGE SCALE GENOMIC DNA]</scope>
    <source>
        <strain evidence="1 2">FACHB-248</strain>
    </source>
</reference>